<feature type="domain" description="Exocyst complex subunit Exo70 C-terminal" evidence="6">
    <location>
        <begin position="6"/>
        <end position="92"/>
    </location>
</feature>
<dbReference type="GeneID" id="105310377"/>
<comment type="similarity">
    <text evidence="1 5">Belongs to the EXO70 family.</text>
</comment>
<dbReference type="InterPro" id="IPR016159">
    <property type="entry name" value="Cullin_repeat-like_dom_sf"/>
</dbReference>
<keyword evidence="2 5" id="KW-0813">Transport</keyword>
<dbReference type="PANTHER" id="PTHR12542:SF41">
    <property type="entry name" value="EXOCYST COMPLEX COMPONENT 7"/>
    <property type="match status" value="1"/>
</dbReference>
<dbReference type="GO" id="GO:0005546">
    <property type="term" value="F:phosphatidylinositol-4,5-bisphosphate binding"/>
    <property type="evidence" value="ECO:0007669"/>
    <property type="project" value="InterPro"/>
</dbReference>
<evidence type="ECO:0000256" key="2">
    <source>
        <dbReference type="ARBA" id="ARBA00022448"/>
    </source>
</evidence>
<evidence type="ECO:0000256" key="3">
    <source>
        <dbReference type="ARBA" id="ARBA00022483"/>
    </source>
</evidence>
<dbReference type="Proteomes" id="UP000515202">
    <property type="component" value="Unplaced"/>
</dbReference>
<proteinExistence type="inferred from homology"/>
<sequence>MFQPGVKLRDKERQMIKERFKGFNDGLEELCKIQKAWAIPDTEQRDKIRQAQKHMVKETYGAFLHRYSSVPFTKNPEKYIKYRVEQVGDMIDRLFDTSA</sequence>
<keyword evidence="7" id="KW-1185">Reference proteome</keyword>
<dbReference type="RefSeq" id="XP_011384865.1">
    <property type="nucleotide sequence ID" value="XM_011386563.2"/>
</dbReference>
<accession>A0A6P3RRK9</accession>
<dbReference type="SUPFAM" id="SSF74788">
    <property type="entry name" value="Cullin repeat-like"/>
    <property type="match status" value="1"/>
</dbReference>
<dbReference type="InterPro" id="IPR004140">
    <property type="entry name" value="Exo70"/>
</dbReference>
<name>A0A6P3RRK9_PTEVA</name>
<dbReference type="KEGG" id="pvp:105310377"/>
<dbReference type="GO" id="GO:0000145">
    <property type="term" value="C:exocyst"/>
    <property type="evidence" value="ECO:0007669"/>
    <property type="project" value="InterPro"/>
</dbReference>
<dbReference type="OrthoDB" id="1922221at2759"/>
<keyword evidence="5" id="KW-0653">Protein transport</keyword>
<dbReference type="GO" id="GO:0015031">
    <property type="term" value="P:protein transport"/>
    <property type="evidence" value="ECO:0007669"/>
    <property type="project" value="UniProtKB-KW"/>
</dbReference>
<evidence type="ECO:0000313" key="7">
    <source>
        <dbReference type="Proteomes" id="UP000515202"/>
    </source>
</evidence>
<evidence type="ECO:0000256" key="4">
    <source>
        <dbReference type="ARBA" id="ARBA00026169"/>
    </source>
</evidence>
<protein>
    <recommendedName>
        <fullName evidence="4 5">Exocyst complex component 7</fullName>
    </recommendedName>
    <alternativeName>
        <fullName evidence="5">Exocyst complex component Exo70</fullName>
    </alternativeName>
</protein>
<dbReference type="PANTHER" id="PTHR12542">
    <property type="entry name" value="EXOCYST COMPLEX PROTEIN EXO70"/>
    <property type="match status" value="1"/>
</dbReference>
<organism evidence="7 8">
    <name type="scientific">Pteropus vampyrus</name>
    <name type="common">Large flying fox</name>
    <dbReference type="NCBI Taxonomy" id="132908"/>
    <lineage>
        <taxon>Eukaryota</taxon>
        <taxon>Metazoa</taxon>
        <taxon>Chordata</taxon>
        <taxon>Craniata</taxon>
        <taxon>Vertebrata</taxon>
        <taxon>Euteleostomi</taxon>
        <taxon>Mammalia</taxon>
        <taxon>Eutheria</taxon>
        <taxon>Laurasiatheria</taxon>
        <taxon>Chiroptera</taxon>
        <taxon>Yinpterochiroptera</taxon>
        <taxon>Pteropodoidea</taxon>
        <taxon>Pteropodidae</taxon>
        <taxon>Pteropodinae</taxon>
        <taxon>Pteropus</taxon>
    </lineage>
</organism>
<comment type="function">
    <text evidence="5">Component of the exocyst complex involved in the docking of exocytic vesicles with fusion sites on the plasma membrane.</text>
</comment>
<evidence type="ECO:0000313" key="8">
    <source>
        <dbReference type="RefSeq" id="XP_011384865.1"/>
    </source>
</evidence>
<reference evidence="8" key="1">
    <citation type="submission" date="2025-08" db="UniProtKB">
        <authorList>
            <consortium name="RefSeq"/>
        </authorList>
    </citation>
    <scope>IDENTIFICATION</scope>
    <source>
        <tissue evidence="8">Kidney</tissue>
    </source>
</reference>
<evidence type="ECO:0000259" key="6">
    <source>
        <dbReference type="Pfam" id="PF03081"/>
    </source>
</evidence>
<dbReference type="AlphaFoldDB" id="A0A6P3RRK9"/>
<gene>
    <name evidence="8" type="primary">LOC105310377</name>
</gene>
<dbReference type="InterPro" id="IPR046364">
    <property type="entry name" value="Exo70_C"/>
</dbReference>
<dbReference type="Pfam" id="PF03081">
    <property type="entry name" value="Exo70_C"/>
    <property type="match status" value="1"/>
</dbReference>
<dbReference type="Gene3D" id="1.20.1280.170">
    <property type="entry name" value="Exocyst complex component Exo70"/>
    <property type="match status" value="1"/>
</dbReference>
<evidence type="ECO:0000256" key="1">
    <source>
        <dbReference type="ARBA" id="ARBA00006756"/>
    </source>
</evidence>
<evidence type="ECO:0000256" key="5">
    <source>
        <dbReference type="RuleBase" id="RU365026"/>
    </source>
</evidence>
<dbReference type="GO" id="GO:0006887">
    <property type="term" value="P:exocytosis"/>
    <property type="evidence" value="ECO:0007669"/>
    <property type="project" value="UniProtKB-KW"/>
</dbReference>
<keyword evidence="3 5" id="KW-0268">Exocytosis</keyword>